<accession>A0A934MDT8</accession>
<reference evidence="3" key="1">
    <citation type="submission" date="2020-12" db="EMBL/GenBank/DDBJ databases">
        <title>Bacterial taxonomy.</title>
        <authorList>
            <person name="Pan X."/>
        </authorList>
    </citation>
    <scope>NUCLEOTIDE SEQUENCE</scope>
    <source>
        <strain evidence="3">KCTC 52957</strain>
    </source>
</reference>
<dbReference type="InterPro" id="IPR014044">
    <property type="entry name" value="CAP_dom"/>
</dbReference>
<dbReference type="PANTHER" id="PTHR31157">
    <property type="entry name" value="SCP DOMAIN-CONTAINING PROTEIN"/>
    <property type="match status" value="1"/>
</dbReference>
<dbReference type="PANTHER" id="PTHR31157:SF1">
    <property type="entry name" value="SCP DOMAIN-CONTAINING PROTEIN"/>
    <property type="match status" value="1"/>
</dbReference>
<evidence type="ECO:0000313" key="3">
    <source>
        <dbReference type="EMBL" id="MBJ3764268.1"/>
    </source>
</evidence>
<dbReference type="EMBL" id="JAEKPD010000019">
    <property type="protein sequence ID" value="MBJ3764268.1"/>
    <property type="molecule type" value="Genomic_DNA"/>
</dbReference>
<dbReference type="InterPro" id="IPR011049">
    <property type="entry name" value="Serralysin-like_metalloprot_C"/>
</dbReference>
<dbReference type="InterPro" id="IPR001343">
    <property type="entry name" value="Hemolysn_Ca-bd"/>
</dbReference>
<dbReference type="Pfam" id="PF00353">
    <property type="entry name" value="HemolysinCabind"/>
    <property type="match status" value="1"/>
</dbReference>
<dbReference type="SUPFAM" id="SSF55797">
    <property type="entry name" value="PR-1-like"/>
    <property type="match status" value="1"/>
</dbReference>
<dbReference type="CDD" id="cd05379">
    <property type="entry name" value="CAP_bacterial"/>
    <property type="match status" value="1"/>
</dbReference>
<dbReference type="PRINTS" id="PR00313">
    <property type="entry name" value="CABNDNGRPT"/>
</dbReference>
<dbReference type="SUPFAM" id="SSF51120">
    <property type="entry name" value="beta-Roll"/>
    <property type="match status" value="1"/>
</dbReference>
<comment type="caution">
    <text evidence="3">The sequence shown here is derived from an EMBL/GenBank/DDBJ whole genome shotgun (WGS) entry which is preliminary data.</text>
</comment>
<name>A0A934MDT8_9RHOB</name>
<dbReference type="Gene3D" id="3.40.33.10">
    <property type="entry name" value="CAP"/>
    <property type="match status" value="1"/>
</dbReference>
<feature type="region of interest" description="Disordered" evidence="1">
    <location>
        <begin position="166"/>
        <end position="204"/>
    </location>
</feature>
<dbReference type="AlphaFoldDB" id="A0A934MDT8"/>
<organism evidence="3 4">
    <name type="scientific">Palleronia pontilimi</name>
    <dbReference type="NCBI Taxonomy" id="1964209"/>
    <lineage>
        <taxon>Bacteria</taxon>
        <taxon>Pseudomonadati</taxon>
        <taxon>Pseudomonadota</taxon>
        <taxon>Alphaproteobacteria</taxon>
        <taxon>Rhodobacterales</taxon>
        <taxon>Roseobacteraceae</taxon>
        <taxon>Palleronia</taxon>
    </lineage>
</organism>
<protein>
    <recommendedName>
        <fullName evidence="2">SCP domain-containing protein</fullName>
    </recommendedName>
</protein>
<dbReference type="Pfam" id="PF00188">
    <property type="entry name" value="CAP"/>
    <property type="match status" value="1"/>
</dbReference>
<feature type="domain" description="SCP" evidence="2">
    <location>
        <begin position="12"/>
        <end position="146"/>
    </location>
</feature>
<proteinExistence type="predicted"/>
<evidence type="ECO:0000256" key="1">
    <source>
        <dbReference type="SAM" id="MobiDB-lite"/>
    </source>
</evidence>
<gene>
    <name evidence="3" type="ORF">ILP92_16080</name>
</gene>
<dbReference type="RefSeq" id="WP_198917444.1">
    <property type="nucleotide sequence ID" value="NZ_JAEKPD010000019.1"/>
</dbReference>
<keyword evidence="4" id="KW-1185">Reference proteome</keyword>
<dbReference type="Proteomes" id="UP000642488">
    <property type="component" value="Unassembled WGS sequence"/>
</dbReference>
<evidence type="ECO:0000259" key="2">
    <source>
        <dbReference type="Pfam" id="PF00188"/>
    </source>
</evidence>
<dbReference type="GO" id="GO:0005509">
    <property type="term" value="F:calcium ion binding"/>
    <property type="evidence" value="ECO:0007669"/>
    <property type="project" value="InterPro"/>
</dbReference>
<dbReference type="InterPro" id="IPR035940">
    <property type="entry name" value="CAP_sf"/>
</dbReference>
<sequence length="399" mass="42088">MAQASALELLMLDLVNEERTSRGLDPLRIDNDLNQSAEDHSEWMLDTDTFSHTGVGYSSATDRISDAGYDLEGNWRTAENIGWQSERGDPGLEDDVADIHASLMNSPRHRDNILDPDLEEIGIGIEQGDFTTGRGTFDGVVVTQNFGTTQAEALEDVQVLAVSMESEAGGPDLASGDPVTTDAESDVKPGGFDGDDSLRGSRDDDMISGWAGNDSILGAAGNDILDGEAGLDALLGDNDNANLIGDEGDETLVGESDDLLFAETRREDPNADEGTDTLIAGEGVIVTLDGGPGVDRMVGSDASADQFEFFELSSGNTQDTMNVFENFQSGRDLVDIRGYLGFDFIGDDAFSAAGGGFGIGGFPFAGDVLEIDEDGDGTGDVMIEFVGVGILGDCDFLMA</sequence>
<evidence type="ECO:0000313" key="4">
    <source>
        <dbReference type="Proteomes" id="UP000642488"/>
    </source>
</evidence>
<dbReference type="Gene3D" id="2.150.10.10">
    <property type="entry name" value="Serralysin-like metalloprotease, C-terminal"/>
    <property type="match status" value="1"/>
</dbReference>